<reference evidence="1 2" key="1">
    <citation type="submission" date="2020-01" db="EMBL/GenBank/DDBJ databases">
        <title>Bacteria diversity of Porities sp.</title>
        <authorList>
            <person name="Wang G."/>
        </authorList>
    </citation>
    <scope>NUCLEOTIDE SEQUENCE [LARGE SCALE GENOMIC DNA]</scope>
    <source>
        <strain evidence="1 2">R33</strain>
    </source>
</reference>
<dbReference type="EMBL" id="WXYO01000002">
    <property type="protein sequence ID" value="NAS11490.1"/>
    <property type="molecule type" value="Genomic_DNA"/>
</dbReference>
<evidence type="ECO:0000313" key="1">
    <source>
        <dbReference type="EMBL" id="NAS11490.1"/>
    </source>
</evidence>
<dbReference type="AlphaFoldDB" id="A0A6L9E9V1"/>
<name>A0A6L9E9V1_9FLAO</name>
<comment type="caution">
    <text evidence="1">The sequence shown here is derived from an EMBL/GenBank/DDBJ whole genome shotgun (WGS) entry which is preliminary data.</text>
</comment>
<dbReference type="RefSeq" id="WP_161434513.1">
    <property type="nucleotide sequence ID" value="NZ_WXYO01000002.1"/>
</dbReference>
<accession>A0A6L9E9V1</accession>
<sequence length="138" mass="16157">MNIQEGIKHPFLGKRIRRIRKEVFAQSQVEFAEMLNDYLKSRDIVDKRNMFTQNTITKMETENSLTAGKLITLLNFLYEKKQINPSWLLLEFNKSQPPYLNKLSDGKNSSEIQAEIKSYQMKIDQGIDKILNLYGLIL</sequence>
<protein>
    <submittedName>
        <fullName evidence="1">Uncharacterized protein</fullName>
    </submittedName>
</protein>
<dbReference type="Proteomes" id="UP000475249">
    <property type="component" value="Unassembled WGS sequence"/>
</dbReference>
<proteinExistence type="predicted"/>
<gene>
    <name evidence="1" type="ORF">GTQ38_05725</name>
</gene>
<organism evidence="1 2">
    <name type="scientific">Poritiphilus flavus</name>
    <dbReference type="NCBI Taxonomy" id="2697053"/>
    <lineage>
        <taxon>Bacteria</taxon>
        <taxon>Pseudomonadati</taxon>
        <taxon>Bacteroidota</taxon>
        <taxon>Flavobacteriia</taxon>
        <taxon>Flavobacteriales</taxon>
        <taxon>Flavobacteriaceae</taxon>
        <taxon>Poritiphilus</taxon>
    </lineage>
</organism>
<keyword evidence="2" id="KW-1185">Reference proteome</keyword>
<evidence type="ECO:0000313" key="2">
    <source>
        <dbReference type="Proteomes" id="UP000475249"/>
    </source>
</evidence>